<proteinExistence type="inferred from homology"/>
<keyword evidence="8" id="KW-1185">Reference proteome</keyword>
<evidence type="ECO:0000256" key="3">
    <source>
        <dbReference type="ARBA" id="ARBA00022490"/>
    </source>
</evidence>
<evidence type="ECO:0000256" key="2">
    <source>
        <dbReference type="ARBA" id="ARBA00009468"/>
    </source>
</evidence>
<gene>
    <name evidence="7" type="primary">Ckap2l</name>
    <name evidence="7" type="ORF">LOPRUF_R13071</name>
</gene>
<dbReference type="InterPro" id="IPR052855">
    <property type="entry name" value="CKAP2-like"/>
</dbReference>
<organism evidence="7 8">
    <name type="scientific">Lophotis ruficrista</name>
    <dbReference type="NCBI Taxonomy" id="172689"/>
    <lineage>
        <taxon>Eukaryota</taxon>
        <taxon>Metazoa</taxon>
        <taxon>Chordata</taxon>
        <taxon>Craniata</taxon>
        <taxon>Vertebrata</taxon>
        <taxon>Euteleostomi</taxon>
        <taxon>Archelosauria</taxon>
        <taxon>Archosauria</taxon>
        <taxon>Dinosauria</taxon>
        <taxon>Saurischia</taxon>
        <taxon>Theropoda</taxon>
        <taxon>Coelurosauria</taxon>
        <taxon>Aves</taxon>
        <taxon>Neognathae</taxon>
        <taxon>Neoaves</taxon>
        <taxon>Otidimorphae</taxon>
        <taxon>Otidiformes</taxon>
        <taxon>Otididae</taxon>
        <taxon>Lophotis</taxon>
    </lineage>
</organism>
<evidence type="ECO:0000259" key="6">
    <source>
        <dbReference type="Pfam" id="PF15297"/>
    </source>
</evidence>
<dbReference type="AlphaFoldDB" id="A0A7K8KHZ9"/>
<dbReference type="PANTHER" id="PTHR47078:SF1">
    <property type="entry name" value="CYTOSKELETON-ASSOCIATED PROTEIN 2-LIKE"/>
    <property type="match status" value="1"/>
</dbReference>
<sequence>RKQLEEWLASKGKTYKRPPMTLLQKKSVKLSGRNAKEKEEREKPEQLSLEKINNILTECLKLVEEGVQAEELSAVLSHVPQAEKFAKFWICKAKLLARSGPFDVTGLYKAAVCAGAVVSEARLSSVASRVPCLCDSRFASDPGVGFWDEFSSARKKAEQPVPWDPATPCPSERQHVEVTPCPTGRSLTSLPASVKLQITSASRGKELLEGQELKFVTPVRRSRRIDRAGSCYPEMLKDHDPVVSSLSEILDAEKETQFFFRKNKALP</sequence>
<keyword evidence="3" id="KW-0963">Cytoplasm</keyword>
<protein>
    <submittedName>
        <fullName evidence="7">CKP2L protein</fullName>
    </submittedName>
</protein>
<feature type="domain" description="Cytoskeleton-associated protein 2 C-terminal" evidence="6">
    <location>
        <begin position="2"/>
        <end position="117"/>
    </location>
</feature>
<dbReference type="GO" id="GO:0005829">
    <property type="term" value="C:cytosol"/>
    <property type="evidence" value="ECO:0007669"/>
    <property type="project" value="TreeGrafter"/>
</dbReference>
<keyword evidence="5" id="KW-0206">Cytoskeleton</keyword>
<dbReference type="InterPro" id="IPR029197">
    <property type="entry name" value="CKAP2_C"/>
</dbReference>
<feature type="domain" description="Cytoskeleton-associated protein 2 C-terminal" evidence="6">
    <location>
        <begin position="211"/>
        <end position="266"/>
    </location>
</feature>
<evidence type="ECO:0000313" key="7">
    <source>
        <dbReference type="EMBL" id="NXE16470.1"/>
    </source>
</evidence>
<dbReference type="GO" id="GO:0005813">
    <property type="term" value="C:centrosome"/>
    <property type="evidence" value="ECO:0007669"/>
    <property type="project" value="TreeGrafter"/>
</dbReference>
<evidence type="ECO:0000256" key="1">
    <source>
        <dbReference type="ARBA" id="ARBA00004245"/>
    </source>
</evidence>
<dbReference type="Proteomes" id="UP000533896">
    <property type="component" value="Unassembled WGS sequence"/>
</dbReference>
<comment type="subcellular location">
    <subcellularLocation>
        <location evidence="1">Cytoplasm</location>
        <location evidence="1">Cytoskeleton</location>
    </subcellularLocation>
</comment>
<comment type="similarity">
    <text evidence="2">Belongs to the CKAP2 family.</text>
</comment>
<keyword evidence="4" id="KW-0597">Phosphoprotein</keyword>
<dbReference type="PANTHER" id="PTHR47078">
    <property type="entry name" value="CYTOSKELETON-ASSOCIATED PROTEIN 2-LIKE"/>
    <property type="match status" value="1"/>
</dbReference>
<feature type="non-terminal residue" evidence="7">
    <location>
        <position position="1"/>
    </location>
</feature>
<evidence type="ECO:0000256" key="5">
    <source>
        <dbReference type="ARBA" id="ARBA00023212"/>
    </source>
</evidence>
<feature type="non-terminal residue" evidence="7">
    <location>
        <position position="267"/>
    </location>
</feature>
<reference evidence="7 8" key="1">
    <citation type="submission" date="2019-09" db="EMBL/GenBank/DDBJ databases">
        <title>Bird 10,000 Genomes (B10K) Project - Family phase.</title>
        <authorList>
            <person name="Zhang G."/>
        </authorList>
    </citation>
    <scope>NUCLEOTIDE SEQUENCE [LARGE SCALE GENOMIC DNA]</scope>
    <source>
        <strain evidence="7">B10K-CU-031-23</strain>
    </source>
</reference>
<dbReference type="Pfam" id="PF15297">
    <property type="entry name" value="CKAP2_C"/>
    <property type="match status" value="2"/>
</dbReference>
<dbReference type="OrthoDB" id="6288182at2759"/>
<comment type="caution">
    <text evidence="7">The sequence shown here is derived from an EMBL/GenBank/DDBJ whole genome shotgun (WGS) entry which is preliminary data.</text>
</comment>
<evidence type="ECO:0000256" key="4">
    <source>
        <dbReference type="ARBA" id="ARBA00022553"/>
    </source>
</evidence>
<evidence type="ECO:0000313" key="8">
    <source>
        <dbReference type="Proteomes" id="UP000533896"/>
    </source>
</evidence>
<accession>A0A7K8KHZ9</accession>
<name>A0A7K8KHZ9_9AVES</name>
<dbReference type="GO" id="GO:0072686">
    <property type="term" value="C:mitotic spindle"/>
    <property type="evidence" value="ECO:0007669"/>
    <property type="project" value="TreeGrafter"/>
</dbReference>
<dbReference type="EMBL" id="VWYV01002396">
    <property type="protein sequence ID" value="NXE16470.1"/>
    <property type="molecule type" value="Genomic_DNA"/>
</dbReference>